<reference evidence="11" key="1">
    <citation type="journal article" date="2017" name="Nat. Microbiol.">
        <title>Global analysis of biosynthetic gene clusters reveals vast potential of secondary metabolite production in Penicillium species.</title>
        <authorList>
            <person name="Nielsen J.C."/>
            <person name="Grijseels S."/>
            <person name="Prigent S."/>
            <person name="Ji B."/>
            <person name="Dainat J."/>
            <person name="Nielsen K.F."/>
            <person name="Frisvad J.C."/>
            <person name="Workman M."/>
            <person name="Nielsen J."/>
        </authorList>
    </citation>
    <scope>NUCLEOTIDE SEQUENCE [LARGE SCALE GENOMIC DNA]</scope>
    <source>
        <strain evidence="11">IBT 4502</strain>
    </source>
</reference>
<evidence type="ECO:0000256" key="8">
    <source>
        <dbReference type="SAM" id="MobiDB-lite"/>
    </source>
</evidence>
<keyword evidence="4" id="KW-0805">Transcription regulation</keyword>
<evidence type="ECO:0000259" key="9">
    <source>
        <dbReference type="PROSITE" id="PS50048"/>
    </source>
</evidence>
<evidence type="ECO:0000256" key="1">
    <source>
        <dbReference type="ARBA" id="ARBA00004123"/>
    </source>
</evidence>
<name>A0A1V6NY78_PENPO</name>
<dbReference type="Pfam" id="PF00172">
    <property type="entry name" value="Zn_clus"/>
    <property type="match status" value="1"/>
</dbReference>
<evidence type="ECO:0000256" key="7">
    <source>
        <dbReference type="ARBA" id="ARBA00023242"/>
    </source>
</evidence>
<dbReference type="OrthoDB" id="2154091at2759"/>
<keyword evidence="6" id="KW-0804">Transcription</keyword>
<dbReference type="GO" id="GO:0003677">
    <property type="term" value="F:DNA binding"/>
    <property type="evidence" value="ECO:0007669"/>
    <property type="project" value="UniProtKB-KW"/>
</dbReference>
<dbReference type="Gene3D" id="4.10.240.10">
    <property type="entry name" value="Zn(2)-C6 fungal-type DNA-binding domain"/>
    <property type="match status" value="1"/>
</dbReference>
<dbReference type="EMBL" id="MDYM01000002">
    <property type="protein sequence ID" value="OQD69698.1"/>
    <property type="molecule type" value="Genomic_DNA"/>
</dbReference>
<gene>
    <name evidence="10" type="ORF">PENPOL_c002G09050</name>
</gene>
<dbReference type="STRING" id="60169.A0A1V6NY78"/>
<dbReference type="CDD" id="cd12148">
    <property type="entry name" value="fungal_TF_MHR"/>
    <property type="match status" value="1"/>
</dbReference>
<feature type="region of interest" description="Disordered" evidence="8">
    <location>
        <begin position="601"/>
        <end position="627"/>
    </location>
</feature>
<dbReference type="GO" id="GO:0000981">
    <property type="term" value="F:DNA-binding transcription factor activity, RNA polymerase II-specific"/>
    <property type="evidence" value="ECO:0007669"/>
    <property type="project" value="InterPro"/>
</dbReference>
<dbReference type="InterPro" id="IPR007219">
    <property type="entry name" value="XnlR_reg_dom"/>
</dbReference>
<feature type="compositionally biased region" description="Polar residues" evidence="8">
    <location>
        <begin position="601"/>
        <end position="612"/>
    </location>
</feature>
<dbReference type="InterPro" id="IPR001138">
    <property type="entry name" value="Zn2Cys6_DnaBD"/>
</dbReference>
<evidence type="ECO:0000313" key="11">
    <source>
        <dbReference type="Proteomes" id="UP000191408"/>
    </source>
</evidence>
<evidence type="ECO:0000256" key="3">
    <source>
        <dbReference type="ARBA" id="ARBA00022833"/>
    </source>
</evidence>
<dbReference type="PANTHER" id="PTHR31313">
    <property type="entry name" value="TY1 ENHANCER ACTIVATOR"/>
    <property type="match status" value="1"/>
</dbReference>
<sequence length="677" mass="76759">MSQAGARKRVSLACTPCRKKRSRCDGEKPICGSCLKEQRQCEYSHQDERRKPPSKRYVQALHARIENLETQLLQYENAQKDATQPQNTMAAAMANQVPLPRKIPADEPHNPKSEDPLDDLVDLYGALSFAEDQELRYYDSRSNLGLVHQQLDTSSVPIFQMSSKNSHRRGNSFEVTPDVQEHLLGLYWKWQNPWQYLIHEERFRRDLEQGSSHGYYTPLLLYSMLAIASRYSDRPDIRTNPADPSTAGDAIAEHAKLLLFDELEAPAVSTVIAAVLLSLKEMSVNKEPVGWTYMGMATRMAYNLGLHVDPSKWVESGHLTQEDASIRSIAWWGCYMVEKYFQRVYTALAVQTNAAPLPPIVPNIEYGLWEDNETAPEKDCLISYCISTFRYTCEMLRMTAGPLDEIYAINGNMSPPEKESLIAQTNLRLSAFYDKLPSFLRLTKSSAKNPLPPHIYLFHLHYHTAIILLHRPLISRSQHSSPLHSLLNTSGSSHIEACTTSAEHITSIFGKYRNFYSLRKISISVVDCARTAAVIHLYNMTSNGELIKDKSRRLLLSTVQYLREMSVAWGWSQRAVVAVKHIAEKWLKEDSTKMLGLQETNTGTEGQMQPNAVFSAGDPSRQTPAPGGNVEPEIAFLESLNWDDVLQPDLNWDSMLQDDPNSVQSMLDIWQGEFLFE</sequence>
<dbReference type="SMART" id="SM00906">
    <property type="entry name" value="Fungal_trans"/>
    <property type="match status" value="1"/>
</dbReference>
<accession>A0A1V6NY78</accession>
<keyword evidence="5" id="KW-0238">DNA-binding</keyword>
<dbReference type="GO" id="GO:0008270">
    <property type="term" value="F:zinc ion binding"/>
    <property type="evidence" value="ECO:0007669"/>
    <property type="project" value="InterPro"/>
</dbReference>
<keyword evidence="7" id="KW-0539">Nucleus</keyword>
<evidence type="ECO:0000256" key="2">
    <source>
        <dbReference type="ARBA" id="ARBA00022723"/>
    </source>
</evidence>
<proteinExistence type="predicted"/>
<dbReference type="SMART" id="SM00066">
    <property type="entry name" value="GAL4"/>
    <property type="match status" value="1"/>
</dbReference>
<protein>
    <recommendedName>
        <fullName evidence="9">Zn(2)-C6 fungal-type domain-containing protein</fullName>
    </recommendedName>
</protein>
<dbReference type="Pfam" id="PF04082">
    <property type="entry name" value="Fungal_trans"/>
    <property type="match status" value="1"/>
</dbReference>
<dbReference type="SUPFAM" id="SSF57701">
    <property type="entry name" value="Zn2/Cys6 DNA-binding domain"/>
    <property type="match status" value="1"/>
</dbReference>
<dbReference type="GO" id="GO:0005634">
    <property type="term" value="C:nucleus"/>
    <property type="evidence" value="ECO:0007669"/>
    <property type="project" value="UniProtKB-SubCell"/>
</dbReference>
<dbReference type="PANTHER" id="PTHR31313:SF81">
    <property type="entry name" value="TY1 ENHANCER ACTIVATOR"/>
    <property type="match status" value="1"/>
</dbReference>
<organism evidence="10 11">
    <name type="scientific">Penicillium polonicum</name>
    <dbReference type="NCBI Taxonomy" id="60169"/>
    <lineage>
        <taxon>Eukaryota</taxon>
        <taxon>Fungi</taxon>
        <taxon>Dikarya</taxon>
        <taxon>Ascomycota</taxon>
        <taxon>Pezizomycotina</taxon>
        <taxon>Eurotiomycetes</taxon>
        <taxon>Eurotiomycetidae</taxon>
        <taxon>Eurotiales</taxon>
        <taxon>Aspergillaceae</taxon>
        <taxon>Penicillium</taxon>
    </lineage>
</organism>
<comment type="caution">
    <text evidence="10">The sequence shown here is derived from an EMBL/GenBank/DDBJ whole genome shotgun (WGS) entry which is preliminary data.</text>
</comment>
<comment type="subcellular location">
    <subcellularLocation>
        <location evidence="1">Nucleus</location>
    </subcellularLocation>
</comment>
<evidence type="ECO:0000256" key="5">
    <source>
        <dbReference type="ARBA" id="ARBA00023125"/>
    </source>
</evidence>
<dbReference type="PROSITE" id="PS50048">
    <property type="entry name" value="ZN2_CY6_FUNGAL_2"/>
    <property type="match status" value="1"/>
</dbReference>
<dbReference type="GO" id="GO:0006351">
    <property type="term" value="P:DNA-templated transcription"/>
    <property type="evidence" value="ECO:0007669"/>
    <property type="project" value="InterPro"/>
</dbReference>
<keyword evidence="3" id="KW-0862">Zinc</keyword>
<dbReference type="InterPro" id="IPR036864">
    <property type="entry name" value="Zn2-C6_fun-type_DNA-bd_sf"/>
</dbReference>
<evidence type="ECO:0000256" key="4">
    <source>
        <dbReference type="ARBA" id="ARBA00023015"/>
    </source>
</evidence>
<dbReference type="CDD" id="cd00067">
    <property type="entry name" value="GAL4"/>
    <property type="match status" value="1"/>
</dbReference>
<dbReference type="InterPro" id="IPR051615">
    <property type="entry name" value="Transcr_Regulatory_Elem"/>
</dbReference>
<dbReference type="AlphaFoldDB" id="A0A1V6NY78"/>
<dbReference type="Proteomes" id="UP000191408">
    <property type="component" value="Unassembled WGS sequence"/>
</dbReference>
<keyword evidence="11" id="KW-1185">Reference proteome</keyword>
<keyword evidence="2" id="KW-0479">Metal-binding</keyword>
<evidence type="ECO:0000256" key="6">
    <source>
        <dbReference type="ARBA" id="ARBA00023163"/>
    </source>
</evidence>
<feature type="domain" description="Zn(2)-C6 fungal-type" evidence="9">
    <location>
        <begin position="13"/>
        <end position="43"/>
    </location>
</feature>
<dbReference type="PROSITE" id="PS00463">
    <property type="entry name" value="ZN2_CY6_FUNGAL_1"/>
    <property type="match status" value="1"/>
</dbReference>
<evidence type="ECO:0000313" key="10">
    <source>
        <dbReference type="EMBL" id="OQD69698.1"/>
    </source>
</evidence>